<dbReference type="AlphaFoldDB" id="A0A478FRS3"/>
<reference evidence="2 3" key="1">
    <citation type="submission" date="2019-01" db="EMBL/GenBank/DDBJ databases">
        <title>Draft genome sequences of Candidatus Mycoplasma haemohominis SWG34-3 identified from a patient with pyrexia, anemia and liver dysfunction.</title>
        <authorList>
            <person name="Sekizuka T."/>
            <person name="Hattori N."/>
            <person name="Katano H."/>
            <person name="Takuma T."/>
            <person name="Ito T."/>
            <person name="Arai N."/>
            <person name="Yanai R."/>
            <person name="Ishii S."/>
            <person name="Miura Y."/>
            <person name="Tokunaga T."/>
            <person name="Watanabe H."/>
            <person name="Nomura N."/>
            <person name="Eguchi J."/>
            <person name="Arai T."/>
            <person name="Hasegawa H."/>
            <person name="Nakamaki T."/>
            <person name="Wakita T."/>
            <person name="Niki Y."/>
            <person name="Kuroda M."/>
        </authorList>
    </citation>
    <scope>NUCLEOTIDE SEQUENCE [LARGE SCALE GENOMIC DNA]</scope>
    <source>
        <strain evidence="2">SWG34-3</strain>
    </source>
</reference>
<evidence type="ECO:0000313" key="2">
    <source>
        <dbReference type="EMBL" id="GCE63056.1"/>
    </source>
</evidence>
<feature type="compositionally biased region" description="Low complexity" evidence="1">
    <location>
        <begin position="221"/>
        <end position="234"/>
    </location>
</feature>
<dbReference type="EMBL" id="BIMN01000001">
    <property type="protein sequence ID" value="GCE63056.1"/>
    <property type="molecule type" value="Genomic_DNA"/>
</dbReference>
<gene>
    <name evidence="2" type="ORF">MHSWG343_00340</name>
</gene>
<sequence length="276" mass="29968">MASPAAVGGSLLGAGAIGVGSAYLAGAFEGSGSLEVEAEPANVLLSEDSTFSTYTTDSWIGKTYGRYLVAPIGSKAVGDATANNEKWWKWSYERWQKDFKLKKDSLSDEFKDESKVGSAFSAESSSTTALNKVCEVVYKKDKNTITPADRTPDNKIKLKNDLFKYCSILGEMKTISEVGESNYNNSTKGKDETNAKKLVSVIGNDKFWEIRNEEFYANDNGAKSKSKATGGSSKFKAKSAETPRPKIRDICGEAYNSQTSDTSEYPSGEVDIFCVL</sequence>
<feature type="region of interest" description="Disordered" evidence="1">
    <location>
        <begin position="220"/>
        <end position="245"/>
    </location>
</feature>
<accession>A0A478FRS3</accession>
<comment type="caution">
    <text evidence="2">The sequence shown here is derived from an EMBL/GenBank/DDBJ whole genome shotgun (WGS) entry which is preliminary data.</text>
</comment>
<proteinExistence type="predicted"/>
<evidence type="ECO:0000256" key="1">
    <source>
        <dbReference type="SAM" id="MobiDB-lite"/>
    </source>
</evidence>
<evidence type="ECO:0000313" key="3">
    <source>
        <dbReference type="Proteomes" id="UP000324831"/>
    </source>
</evidence>
<protein>
    <submittedName>
        <fullName evidence="2">Uncharacterized protein</fullName>
    </submittedName>
</protein>
<organism evidence="2 3">
    <name type="scientific">Candidatus Mycoplasma haematohominis</name>
    <dbReference type="NCBI Taxonomy" id="1494318"/>
    <lineage>
        <taxon>Bacteria</taxon>
        <taxon>Bacillati</taxon>
        <taxon>Mycoplasmatota</taxon>
        <taxon>Mollicutes</taxon>
        <taxon>Mycoplasmataceae</taxon>
        <taxon>Mycoplasma</taxon>
    </lineage>
</organism>
<name>A0A478FRS3_9MOLU</name>
<dbReference type="Proteomes" id="UP000324831">
    <property type="component" value="Unassembled WGS sequence"/>
</dbReference>